<name>A0A1I7YLI8_9BILA</name>
<keyword evidence="6" id="KW-0732">Signal</keyword>
<dbReference type="EC" id="2.4.1.17" evidence="2"/>
<comment type="catalytic activity">
    <reaction evidence="5">
        <text>glucuronate acceptor + UDP-alpha-D-glucuronate = acceptor beta-D-glucuronoside + UDP + H(+)</text>
        <dbReference type="Rhea" id="RHEA:21032"/>
        <dbReference type="ChEBI" id="CHEBI:15378"/>
        <dbReference type="ChEBI" id="CHEBI:58052"/>
        <dbReference type="ChEBI" id="CHEBI:58223"/>
        <dbReference type="ChEBI" id="CHEBI:132367"/>
        <dbReference type="ChEBI" id="CHEBI:132368"/>
        <dbReference type="EC" id="2.4.1.17"/>
    </reaction>
</comment>
<dbReference type="Pfam" id="PF00201">
    <property type="entry name" value="UDPGT"/>
    <property type="match status" value="1"/>
</dbReference>
<evidence type="ECO:0000256" key="3">
    <source>
        <dbReference type="ARBA" id="ARBA00022676"/>
    </source>
</evidence>
<evidence type="ECO:0000313" key="8">
    <source>
        <dbReference type="WBParaSite" id="L893_g1753.t1"/>
    </source>
</evidence>
<keyword evidence="4" id="KW-0808">Transferase</keyword>
<dbReference type="WBParaSite" id="L893_g1753.t1">
    <property type="protein sequence ID" value="L893_g1753.t1"/>
    <property type="gene ID" value="L893_g1753"/>
</dbReference>
<evidence type="ECO:0000256" key="4">
    <source>
        <dbReference type="ARBA" id="ARBA00022679"/>
    </source>
</evidence>
<dbReference type="PANTHER" id="PTHR48043">
    <property type="entry name" value="EG:EG0003.4 PROTEIN-RELATED"/>
    <property type="match status" value="1"/>
</dbReference>
<accession>A0A1I7YLI8</accession>
<organism evidence="7 8">
    <name type="scientific">Steinernema glaseri</name>
    <dbReference type="NCBI Taxonomy" id="37863"/>
    <lineage>
        <taxon>Eukaryota</taxon>
        <taxon>Metazoa</taxon>
        <taxon>Ecdysozoa</taxon>
        <taxon>Nematoda</taxon>
        <taxon>Chromadorea</taxon>
        <taxon>Rhabditida</taxon>
        <taxon>Tylenchina</taxon>
        <taxon>Panagrolaimomorpha</taxon>
        <taxon>Strongyloidoidea</taxon>
        <taxon>Steinernematidae</taxon>
        <taxon>Steinernema</taxon>
    </lineage>
</organism>
<protein>
    <recommendedName>
        <fullName evidence="2">glucuronosyltransferase</fullName>
        <ecNumber evidence="2">2.4.1.17</ecNumber>
    </recommendedName>
</protein>
<reference evidence="8" key="1">
    <citation type="submission" date="2016-11" db="UniProtKB">
        <authorList>
            <consortium name="WormBaseParasite"/>
        </authorList>
    </citation>
    <scope>IDENTIFICATION</scope>
</reference>
<dbReference type="GO" id="GO:0015020">
    <property type="term" value="F:glucuronosyltransferase activity"/>
    <property type="evidence" value="ECO:0007669"/>
    <property type="project" value="UniProtKB-EC"/>
</dbReference>
<comment type="similarity">
    <text evidence="1">Belongs to the UDP-glycosyltransferase family.</text>
</comment>
<feature type="chain" id="PRO_5009312303" description="glucuronosyltransferase" evidence="6">
    <location>
        <begin position="20"/>
        <end position="200"/>
    </location>
</feature>
<sequence>MSSWLLSLIFVLLTRIAGSYKILIVSPTLSHSHIHFQGSIADVLAEAGHEVHIFMPDYAPDEKSNGSMKAHRITLYKATTATQFAEIPFKHDVFAQNVGFAFDFPAWDCFLNTTVQYCIDILNDEPLLDSLRSERYDVAMAEGYTFCYFGIFHALGIRTKIVTLAISLTENLADAWGIPSPKSYVVMRIPISQNANQIGL</sequence>
<dbReference type="PANTHER" id="PTHR48043:SF145">
    <property type="entry name" value="FI06409P-RELATED"/>
    <property type="match status" value="1"/>
</dbReference>
<keyword evidence="7" id="KW-1185">Reference proteome</keyword>
<dbReference type="AlphaFoldDB" id="A0A1I7YLI8"/>
<evidence type="ECO:0000256" key="5">
    <source>
        <dbReference type="ARBA" id="ARBA00047475"/>
    </source>
</evidence>
<evidence type="ECO:0000256" key="2">
    <source>
        <dbReference type="ARBA" id="ARBA00012544"/>
    </source>
</evidence>
<dbReference type="SUPFAM" id="SSF53756">
    <property type="entry name" value="UDP-Glycosyltransferase/glycogen phosphorylase"/>
    <property type="match status" value="1"/>
</dbReference>
<dbReference type="InterPro" id="IPR050271">
    <property type="entry name" value="UDP-glycosyltransferase"/>
</dbReference>
<proteinExistence type="inferred from homology"/>
<evidence type="ECO:0000313" key="7">
    <source>
        <dbReference type="Proteomes" id="UP000095287"/>
    </source>
</evidence>
<dbReference type="InterPro" id="IPR002213">
    <property type="entry name" value="UDP_glucos_trans"/>
</dbReference>
<evidence type="ECO:0000256" key="6">
    <source>
        <dbReference type="SAM" id="SignalP"/>
    </source>
</evidence>
<dbReference type="Proteomes" id="UP000095287">
    <property type="component" value="Unplaced"/>
</dbReference>
<keyword evidence="3" id="KW-0328">Glycosyltransferase</keyword>
<feature type="signal peptide" evidence="6">
    <location>
        <begin position="1"/>
        <end position="19"/>
    </location>
</feature>
<evidence type="ECO:0000256" key="1">
    <source>
        <dbReference type="ARBA" id="ARBA00009995"/>
    </source>
</evidence>